<evidence type="ECO:0000313" key="23">
    <source>
        <dbReference type="EMBL" id="KAJ9174760.1"/>
    </source>
</evidence>
<dbReference type="InterPro" id="IPR000719">
    <property type="entry name" value="Prot_kinase_dom"/>
</dbReference>
<sequence>MGSSCSTWSAYLPSFGLFAIIHFLCFSLPAFAIHKSNETDRLALLEFKARITNDPFGVFSSWNSSLHFCHWHGVICGRRHQRVTVLDLQSVKLSGSLSPHVGNLSFLRKLYLQNNSFSHEIPPQIGQLGRLQELYLHNNSFGGEIPSNISGCSNIVAIILEHNKLVGSFPVWLGSLLKLKTIFLGANNLTGTVPQSLGNLTSLTQLYAYENSLHGHLTNILGRLMNLRELSMCDNQLSGPIPPSIFNLSSIEALDLSGNYLQGDLPLSLGNSLPNIQFFSITSNTLTGSIPISISNASNLGSLFLSSNNLRGSVPSLEKLHRLSALSLSNNYLGSGNADDLKFLYDLINATTLQVIDIRRNNFGGQLPAHIGNFSRMLQMIDIENNQISGKIPTGIEFLVNLNGFYASSNKLSGTIPFSIGKLQNLQEIYLESNDLLEFIPSSIGNLTNLIIVSLSHNNLQGMIPFSLGNCEKLLALDLSTNNLSGPIPPKVVGLSSLAIGLDLSENRLSGSIPLEVGKLKNLGYLSLSHNMLSGVIPYTLGDCTSLELLCMNANHLEGSIPSSFSSLRAIKQLNLSQNNLSGKFPEFLKSFESIELLDLSYNNFEGMVPKEGIFRNASATLITGNKNLCGGIPDFGLPECTFKKLKNRLTGKLKTIISIVFALVAIALVLTCLFLYFSRKRKRESASGSYGNSLLKLSYQRLLKATNGFSLENLIGTGRFGSVYRGVLDQEGIIIAVKVLNLTSRGASRSFIAECEALRNIRHRNLVKVLTACSGIDYHGNDFKALVYDFMVNGSLDPWLHPTLGSDGVPRALNFLQRLNIAIDVASALEYLHLHCEMQIVHCDLKPSNVLLNEEMSGHLSDFGLVKFHSNSIVDCSTDQFSSIGVRGTIGYCPPEYGMGSKVSTFGDVFSFGILLLEMFTGKRPTDNMFKEGLSLHNFVKRALPEQVTKVIDPSIFQMQLNVAATSNHNHDLRSKRSNIFIECLISIFEIGISCSNESPQKRMNIGDVVVQLSSIKNKFVGTQLPRER</sequence>
<dbReference type="EMBL" id="JARPOI010000008">
    <property type="protein sequence ID" value="KAJ9174760.1"/>
    <property type="molecule type" value="Genomic_DNA"/>
</dbReference>
<evidence type="ECO:0000256" key="13">
    <source>
        <dbReference type="ARBA" id="ARBA00022840"/>
    </source>
</evidence>
<keyword evidence="9" id="KW-0732">Signal</keyword>
<dbReference type="PROSITE" id="PS50011">
    <property type="entry name" value="PROTEIN_KINASE_DOM"/>
    <property type="match status" value="1"/>
</dbReference>
<feature type="domain" description="Protein kinase" evidence="22">
    <location>
        <begin position="710"/>
        <end position="1022"/>
    </location>
</feature>
<dbReference type="InterPro" id="IPR032675">
    <property type="entry name" value="LRR_dom_sf"/>
</dbReference>
<keyword evidence="14 21" id="KW-1133">Transmembrane helix</keyword>
<dbReference type="InterPro" id="IPR001245">
    <property type="entry name" value="Ser-Thr/Tyr_kinase_cat_dom"/>
</dbReference>
<keyword evidence="24" id="KW-1185">Reference proteome</keyword>
<dbReference type="SMART" id="SM00220">
    <property type="entry name" value="S_TKc"/>
    <property type="match status" value="1"/>
</dbReference>
<evidence type="ECO:0000256" key="15">
    <source>
        <dbReference type="ARBA" id="ARBA00023136"/>
    </source>
</evidence>
<comment type="similarity">
    <text evidence="3">Belongs to the protein kinase superfamily. Ser/Thr protein kinase family.</text>
</comment>
<feature type="binding site" evidence="20">
    <location>
        <position position="739"/>
    </location>
    <ligand>
        <name>ATP</name>
        <dbReference type="ChEBI" id="CHEBI:30616"/>
    </ligand>
</feature>
<evidence type="ECO:0000256" key="2">
    <source>
        <dbReference type="ARBA" id="ARBA00004479"/>
    </source>
</evidence>
<keyword evidence="12" id="KW-0418">Kinase</keyword>
<dbReference type="PANTHER" id="PTHR48053">
    <property type="entry name" value="LEUCINE RICH REPEAT FAMILY PROTEIN, EXPRESSED"/>
    <property type="match status" value="1"/>
</dbReference>
<dbReference type="PROSITE" id="PS00107">
    <property type="entry name" value="PROTEIN_KINASE_ATP"/>
    <property type="match status" value="1"/>
</dbReference>
<keyword evidence="17" id="KW-0325">Glycoprotein</keyword>
<evidence type="ECO:0000256" key="20">
    <source>
        <dbReference type="PROSITE-ProRule" id="PRU10141"/>
    </source>
</evidence>
<evidence type="ECO:0000256" key="19">
    <source>
        <dbReference type="ARBA" id="ARBA00048679"/>
    </source>
</evidence>
<evidence type="ECO:0000256" key="4">
    <source>
        <dbReference type="ARBA" id="ARBA00012513"/>
    </source>
</evidence>
<keyword evidence="10" id="KW-0677">Repeat</keyword>
<comment type="catalytic activity">
    <reaction evidence="19">
        <text>L-seryl-[protein] + ATP = O-phospho-L-seryl-[protein] + ADP + H(+)</text>
        <dbReference type="Rhea" id="RHEA:17989"/>
        <dbReference type="Rhea" id="RHEA-COMP:9863"/>
        <dbReference type="Rhea" id="RHEA-COMP:11604"/>
        <dbReference type="ChEBI" id="CHEBI:15378"/>
        <dbReference type="ChEBI" id="CHEBI:29999"/>
        <dbReference type="ChEBI" id="CHEBI:30616"/>
        <dbReference type="ChEBI" id="CHEBI:83421"/>
        <dbReference type="ChEBI" id="CHEBI:456216"/>
        <dbReference type="EC" id="2.7.11.1"/>
    </reaction>
</comment>
<evidence type="ECO:0000256" key="18">
    <source>
        <dbReference type="ARBA" id="ARBA00047899"/>
    </source>
</evidence>
<dbReference type="Gene3D" id="1.10.510.10">
    <property type="entry name" value="Transferase(Phosphotransferase) domain 1"/>
    <property type="match status" value="1"/>
</dbReference>
<keyword evidence="16" id="KW-0675">Receptor</keyword>
<accession>A0ABQ9M6Y2</accession>
<gene>
    <name evidence="23" type="ORF">P3X46_013366</name>
</gene>
<evidence type="ECO:0000259" key="22">
    <source>
        <dbReference type="PROSITE" id="PS50011"/>
    </source>
</evidence>
<feature type="transmembrane region" description="Helical" evidence="21">
    <location>
        <begin position="654"/>
        <end position="678"/>
    </location>
</feature>
<dbReference type="SUPFAM" id="SSF56112">
    <property type="entry name" value="Protein kinase-like (PK-like)"/>
    <property type="match status" value="1"/>
</dbReference>
<evidence type="ECO:0000256" key="8">
    <source>
        <dbReference type="ARBA" id="ARBA00022692"/>
    </source>
</evidence>
<dbReference type="SMART" id="SM00369">
    <property type="entry name" value="LRR_TYP"/>
    <property type="match status" value="8"/>
</dbReference>
<name>A0ABQ9M6Y2_HEVBR</name>
<keyword evidence="7" id="KW-0808">Transferase</keyword>
<comment type="subcellular location">
    <subcellularLocation>
        <location evidence="1">Cell membrane</location>
    </subcellularLocation>
    <subcellularLocation>
        <location evidence="2">Membrane</location>
        <topology evidence="2">Single-pass type I membrane protein</topology>
    </subcellularLocation>
</comment>
<evidence type="ECO:0000256" key="16">
    <source>
        <dbReference type="ARBA" id="ARBA00023170"/>
    </source>
</evidence>
<dbReference type="InterPro" id="IPR008271">
    <property type="entry name" value="Ser/Thr_kinase_AS"/>
</dbReference>
<evidence type="ECO:0000256" key="12">
    <source>
        <dbReference type="ARBA" id="ARBA00022777"/>
    </source>
</evidence>
<evidence type="ECO:0000256" key="3">
    <source>
        <dbReference type="ARBA" id="ARBA00008684"/>
    </source>
</evidence>
<evidence type="ECO:0000256" key="14">
    <source>
        <dbReference type="ARBA" id="ARBA00022989"/>
    </source>
</evidence>
<keyword evidence="5" id="KW-0723">Serine/threonine-protein kinase</keyword>
<evidence type="ECO:0000256" key="5">
    <source>
        <dbReference type="ARBA" id="ARBA00022527"/>
    </source>
</evidence>
<feature type="transmembrane region" description="Helical" evidence="21">
    <location>
        <begin position="12"/>
        <end position="33"/>
    </location>
</feature>
<keyword evidence="13 20" id="KW-0067">ATP-binding</keyword>
<evidence type="ECO:0000313" key="24">
    <source>
        <dbReference type="Proteomes" id="UP001174677"/>
    </source>
</evidence>
<dbReference type="InterPro" id="IPR011009">
    <property type="entry name" value="Kinase-like_dom_sf"/>
</dbReference>
<dbReference type="InterPro" id="IPR013210">
    <property type="entry name" value="LRR_N_plant-typ"/>
</dbReference>
<comment type="caution">
    <text evidence="23">The sequence shown here is derived from an EMBL/GenBank/DDBJ whole genome shotgun (WGS) entry which is preliminary data.</text>
</comment>
<dbReference type="SUPFAM" id="SSF52058">
    <property type="entry name" value="L domain-like"/>
    <property type="match status" value="2"/>
</dbReference>
<proteinExistence type="inferred from homology"/>
<keyword evidence="11 20" id="KW-0547">Nucleotide-binding</keyword>
<evidence type="ECO:0000256" key="10">
    <source>
        <dbReference type="ARBA" id="ARBA00022737"/>
    </source>
</evidence>
<dbReference type="PROSITE" id="PS00108">
    <property type="entry name" value="PROTEIN_KINASE_ST"/>
    <property type="match status" value="1"/>
</dbReference>
<dbReference type="Pfam" id="PF00560">
    <property type="entry name" value="LRR_1"/>
    <property type="match status" value="7"/>
</dbReference>
<dbReference type="InterPro" id="IPR017441">
    <property type="entry name" value="Protein_kinase_ATP_BS"/>
</dbReference>
<keyword evidence="15 21" id="KW-0472">Membrane</keyword>
<dbReference type="InterPro" id="IPR055414">
    <property type="entry name" value="LRR_R13L4/SHOC2-like"/>
</dbReference>
<dbReference type="EC" id="2.7.11.1" evidence="4"/>
<dbReference type="InterPro" id="IPR003591">
    <property type="entry name" value="Leu-rich_rpt_typical-subtyp"/>
</dbReference>
<keyword evidence="8 21" id="KW-0812">Transmembrane</keyword>
<dbReference type="Pfam" id="PF08263">
    <property type="entry name" value="LRRNT_2"/>
    <property type="match status" value="1"/>
</dbReference>
<organism evidence="23 24">
    <name type="scientific">Hevea brasiliensis</name>
    <name type="common">Para rubber tree</name>
    <name type="synonym">Siphonia brasiliensis</name>
    <dbReference type="NCBI Taxonomy" id="3981"/>
    <lineage>
        <taxon>Eukaryota</taxon>
        <taxon>Viridiplantae</taxon>
        <taxon>Streptophyta</taxon>
        <taxon>Embryophyta</taxon>
        <taxon>Tracheophyta</taxon>
        <taxon>Spermatophyta</taxon>
        <taxon>Magnoliopsida</taxon>
        <taxon>eudicotyledons</taxon>
        <taxon>Gunneridae</taxon>
        <taxon>Pentapetalae</taxon>
        <taxon>rosids</taxon>
        <taxon>fabids</taxon>
        <taxon>Malpighiales</taxon>
        <taxon>Euphorbiaceae</taxon>
        <taxon>Crotonoideae</taxon>
        <taxon>Micrandreae</taxon>
        <taxon>Hevea</taxon>
    </lineage>
</organism>
<comment type="catalytic activity">
    <reaction evidence="18">
        <text>L-threonyl-[protein] + ATP = O-phospho-L-threonyl-[protein] + ADP + H(+)</text>
        <dbReference type="Rhea" id="RHEA:46608"/>
        <dbReference type="Rhea" id="RHEA-COMP:11060"/>
        <dbReference type="Rhea" id="RHEA-COMP:11605"/>
        <dbReference type="ChEBI" id="CHEBI:15378"/>
        <dbReference type="ChEBI" id="CHEBI:30013"/>
        <dbReference type="ChEBI" id="CHEBI:30616"/>
        <dbReference type="ChEBI" id="CHEBI:61977"/>
        <dbReference type="ChEBI" id="CHEBI:456216"/>
        <dbReference type="EC" id="2.7.11.1"/>
    </reaction>
</comment>
<dbReference type="InterPro" id="IPR001611">
    <property type="entry name" value="Leu-rich_rpt"/>
</dbReference>
<keyword evidence="6" id="KW-0433">Leucine-rich repeat</keyword>
<dbReference type="PANTHER" id="PTHR48053:SF37">
    <property type="entry name" value="LEUCINE-RICH REPEAT PROTEIN KINASE FAMILY PROTEIN"/>
    <property type="match status" value="1"/>
</dbReference>
<evidence type="ECO:0000256" key="17">
    <source>
        <dbReference type="ARBA" id="ARBA00023180"/>
    </source>
</evidence>
<dbReference type="Gene3D" id="3.30.200.20">
    <property type="entry name" value="Phosphorylase Kinase, domain 1"/>
    <property type="match status" value="1"/>
</dbReference>
<dbReference type="Proteomes" id="UP001174677">
    <property type="component" value="Chromosome 8"/>
</dbReference>
<evidence type="ECO:0000256" key="7">
    <source>
        <dbReference type="ARBA" id="ARBA00022679"/>
    </source>
</evidence>
<dbReference type="Pfam" id="PF07714">
    <property type="entry name" value="PK_Tyr_Ser-Thr"/>
    <property type="match status" value="1"/>
</dbReference>
<dbReference type="PROSITE" id="PS51450">
    <property type="entry name" value="LRR"/>
    <property type="match status" value="1"/>
</dbReference>
<protein>
    <recommendedName>
        <fullName evidence="4">non-specific serine/threonine protein kinase</fullName>
        <ecNumber evidence="4">2.7.11.1</ecNumber>
    </recommendedName>
</protein>
<evidence type="ECO:0000256" key="9">
    <source>
        <dbReference type="ARBA" id="ARBA00022729"/>
    </source>
</evidence>
<dbReference type="Pfam" id="PF23598">
    <property type="entry name" value="LRR_14"/>
    <property type="match status" value="1"/>
</dbReference>
<dbReference type="Gene3D" id="3.80.10.10">
    <property type="entry name" value="Ribonuclease Inhibitor"/>
    <property type="match status" value="4"/>
</dbReference>
<evidence type="ECO:0000256" key="21">
    <source>
        <dbReference type="SAM" id="Phobius"/>
    </source>
</evidence>
<evidence type="ECO:0000256" key="6">
    <source>
        <dbReference type="ARBA" id="ARBA00022614"/>
    </source>
</evidence>
<reference evidence="23 24" key="1">
    <citation type="journal article" date="2023" name="Plant Biotechnol. J.">
        <title>Chromosome-level wild Hevea brasiliensis genome provides new tools for genomic-assisted breeding and valuable loci to elevate rubber yield.</title>
        <authorList>
            <person name="Cheng H."/>
            <person name="Song X."/>
            <person name="Hu Y."/>
            <person name="Wu T."/>
            <person name="Yang Q."/>
            <person name="An Z."/>
            <person name="Feng S."/>
            <person name="Deng Z."/>
            <person name="Wu W."/>
            <person name="Zeng X."/>
            <person name="Tu M."/>
            <person name="Wang X."/>
            <person name="Huang H."/>
        </authorList>
    </citation>
    <scope>NUCLEOTIDE SEQUENCE [LARGE SCALE GENOMIC DNA]</scope>
    <source>
        <strain evidence="23">MT/VB/25A 57/8</strain>
    </source>
</reference>
<evidence type="ECO:0000256" key="11">
    <source>
        <dbReference type="ARBA" id="ARBA00022741"/>
    </source>
</evidence>
<evidence type="ECO:0000256" key="1">
    <source>
        <dbReference type="ARBA" id="ARBA00004236"/>
    </source>
</evidence>
<dbReference type="InterPro" id="IPR051716">
    <property type="entry name" value="Plant_RL_S/T_kinase"/>
</dbReference>